<evidence type="ECO:0008006" key="4">
    <source>
        <dbReference type="Google" id="ProtNLM"/>
    </source>
</evidence>
<accession>A0ABP7DFP0</accession>
<keyword evidence="3" id="KW-1185">Reference proteome</keyword>
<dbReference type="Proteomes" id="UP001501479">
    <property type="component" value="Unassembled WGS sequence"/>
</dbReference>
<dbReference type="EMBL" id="BAABDS010000010">
    <property type="protein sequence ID" value="GAA3704026.1"/>
    <property type="molecule type" value="Genomic_DNA"/>
</dbReference>
<name>A0ABP7DFP0_9GAMM</name>
<gene>
    <name evidence="2" type="ORF">GCM10022421_08530</name>
</gene>
<reference evidence="3" key="1">
    <citation type="journal article" date="2019" name="Int. J. Syst. Evol. Microbiol.">
        <title>The Global Catalogue of Microorganisms (GCM) 10K type strain sequencing project: providing services to taxonomists for standard genome sequencing and annotation.</title>
        <authorList>
            <consortium name="The Broad Institute Genomics Platform"/>
            <consortium name="The Broad Institute Genome Sequencing Center for Infectious Disease"/>
            <person name="Wu L."/>
            <person name="Ma J."/>
        </authorList>
    </citation>
    <scope>NUCLEOTIDE SEQUENCE [LARGE SCALE GENOMIC DNA]</scope>
    <source>
        <strain evidence="3">JCM 17329</strain>
    </source>
</reference>
<feature type="coiled-coil region" evidence="1">
    <location>
        <begin position="16"/>
        <end position="43"/>
    </location>
</feature>
<organism evidence="2 3">
    <name type="scientific">Oceanisphaera sediminis</name>
    <dbReference type="NCBI Taxonomy" id="981381"/>
    <lineage>
        <taxon>Bacteria</taxon>
        <taxon>Pseudomonadati</taxon>
        <taxon>Pseudomonadota</taxon>
        <taxon>Gammaproteobacteria</taxon>
        <taxon>Aeromonadales</taxon>
        <taxon>Aeromonadaceae</taxon>
        <taxon>Oceanisphaera</taxon>
    </lineage>
</organism>
<protein>
    <recommendedName>
        <fullName evidence="4">DNA-binding protein</fullName>
    </recommendedName>
</protein>
<sequence length="104" mass="11880">MPNTIGRLMADHLHQTQTALEDLKRLLARVDALEQQLTQLKQSDGDQGWMTIKKAAPLVGMSNTALAQRFRRGVYPEGVVWSMENNRYLVNLRALRDHMARGQH</sequence>
<proteinExistence type="predicted"/>
<evidence type="ECO:0000313" key="3">
    <source>
        <dbReference type="Proteomes" id="UP001501479"/>
    </source>
</evidence>
<comment type="caution">
    <text evidence="2">The sequence shown here is derived from an EMBL/GenBank/DDBJ whole genome shotgun (WGS) entry which is preliminary data.</text>
</comment>
<evidence type="ECO:0000256" key="1">
    <source>
        <dbReference type="SAM" id="Coils"/>
    </source>
</evidence>
<dbReference type="RefSeq" id="WP_344962733.1">
    <property type="nucleotide sequence ID" value="NZ_BAABDS010000010.1"/>
</dbReference>
<keyword evidence="1" id="KW-0175">Coiled coil</keyword>
<evidence type="ECO:0000313" key="2">
    <source>
        <dbReference type="EMBL" id="GAA3704026.1"/>
    </source>
</evidence>